<dbReference type="RefSeq" id="WP_073421612.1">
    <property type="nucleotide sequence ID" value="NZ_FQVX01000003.1"/>
</dbReference>
<keyword evidence="3" id="KW-1185">Reference proteome</keyword>
<evidence type="ECO:0000256" key="1">
    <source>
        <dbReference type="SAM" id="MobiDB-lite"/>
    </source>
</evidence>
<name>A0A1M5NIK6_9ACTN</name>
<feature type="region of interest" description="Disordered" evidence="1">
    <location>
        <begin position="63"/>
        <end position="109"/>
    </location>
</feature>
<dbReference type="STRING" id="1070870.SAMN05444351_3578"/>
<feature type="compositionally biased region" description="Polar residues" evidence="1">
    <location>
        <begin position="94"/>
        <end position="109"/>
    </location>
</feature>
<reference evidence="2 3" key="1">
    <citation type="submission" date="2016-11" db="EMBL/GenBank/DDBJ databases">
        <authorList>
            <person name="Jaros S."/>
            <person name="Januszkiewicz K."/>
            <person name="Wedrychowicz H."/>
        </authorList>
    </citation>
    <scope>NUCLEOTIDE SEQUENCE [LARGE SCALE GENOMIC DNA]</scope>
    <source>
        <strain evidence="2 3">DSM 45408</strain>
    </source>
</reference>
<proteinExistence type="predicted"/>
<sequence>MIDMRFALAPAGVTGTGGLDVRPAGCAAGGVLVDDVRWARPRYAVVRSMTPFDLTGTSVAAPTAPFQGTGLPADPRGTEQPAATVLGGHRTDIDNSTTLGIHSPGRPQS</sequence>
<protein>
    <submittedName>
        <fullName evidence="2">Uncharacterized protein</fullName>
    </submittedName>
</protein>
<dbReference type="Proteomes" id="UP000184471">
    <property type="component" value="Unassembled WGS sequence"/>
</dbReference>
<evidence type="ECO:0000313" key="3">
    <source>
        <dbReference type="Proteomes" id="UP000184471"/>
    </source>
</evidence>
<dbReference type="OrthoDB" id="5192545at2"/>
<dbReference type="AlphaFoldDB" id="A0A1M5NIK6"/>
<organism evidence="2 3">
    <name type="scientific">Geodermatophilus nigrescens</name>
    <dbReference type="NCBI Taxonomy" id="1070870"/>
    <lineage>
        <taxon>Bacteria</taxon>
        <taxon>Bacillati</taxon>
        <taxon>Actinomycetota</taxon>
        <taxon>Actinomycetes</taxon>
        <taxon>Geodermatophilales</taxon>
        <taxon>Geodermatophilaceae</taxon>
        <taxon>Geodermatophilus</taxon>
    </lineage>
</organism>
<accession>A0A1M5NIK6</accession>
<dbReference type="EMBL" id="FQVX01000003">
    <property type="protein sequence ID" value="SHG89285.1"/>
    <property type="molecule type" value="Genomic_DNA"/>
</dbReference>
<evidence type="ECO:0000313" key="2">
    <source>
        <dbReference type="EMBL" id="SHG89285.1"/>
    </source>
</evidence>
<gene>
    <name evidence="2" type="ORF">SAMN05444351_3578</name>
</gene>